<sequence length="194" mass="20798">MDWKEVGLQFVKKGLPLLGGLIGGPAGSLGAQAAISLVSSALGKGEAEITPETIIQTISANPESLVELRKLEMNHSERLQELLLEERKLELQDVASARSREVEIVKATGSKDTNLYVLAYAFVGGFFISIIVMMALVLTNKLPEAMPQYVVFLLGSLFGTLTAGVSAIIQYFFGSSKGSADKTKMLGQKPPINL</sequence>
<keyword evidence="1" id="KW-0812">Transmembrane</keyword>
<feature type="transmembrane region" description="Helical" evidence="1">
    <location>
        <begin position="149"/>
        <end position="173"/>
    </location>
</feature>
<name>A0A6M3JWB8_9ZZZZ</name>
<reference evidence="2" key="1">
    <citation type="submission" date="2020-03" db="EMBL/GenBank/DDBJ databases">
        <title>The deep terrestrial virosphere.</title>
        <authorList>
            <person name="Holmfeldt K."/>
            <person name="Nilsson E."/>
            <person name="Simone D."/>
            <person name="Lopez-Fernandez M."/>
            <person name="Wu X."/>
            <person name="de Brujin I."/>
            <person name="Lundin D."/>
            <person name="Andersson A."/>
            <person name="Bertilsson S."/>
            <person name="Dopson M."/>
        </authorList>
    </citation>
    <scope>NUCLEOTIDE SEQUENCE</scope>
    <source>
        <strain evidence="2">MM415A02042</strain>
    </source>
</reference>
<protein>
    <recommendedName>
        <fullName evidence="3">Holin</fullName>
    </recommendedName>
</protein>
<evidence type="ECO:0008006" key="3">
    <source>
        <dbReference type="Google" id="ProtNLM"/>
    </source>
</evidence>
<evidence type="ECO:0000256" key="1">
    <source>
        <dbReference type="SAM" id="Phobius"/>
    </source>
</evidence>
<keyword evidence="1" id="KW-0472">Membrane</keyword>
<gene>
    <name evidence="2" type="ORF">MM415A02042_0009</name>
</gene>
<organism evidence="2">
    <name type="scientific">viral metagenome</name>
    <dbReference type="NCBI Taxonomy" id="1070528"/>
    <lineage>
        <taxon>unclassified sequences</taxon>
        <taxon>metagenomes</taxon>
        <taxon>organismal metagenomes</taxon>
    </lineage>
</organism>
<keyword evidence="1" id="KW-1133">Transmembrane helix</keyword>
<accession>A0A6M3JWB8</accession>
<dbReference type="EMBL" id="MT142091">
    <property type="protein sequence ID" value="QJA74340.1"/>
    <property type="molecule type" value="Genomic_DNA"/>
</dbReference>
<dbReference type="AlphaFoldDB" id="A0A6M3JWB8"/>
<proteinExistence type="predicted"/>
<evidence type="ECO:0000313" key="2">
    <source>
        <dbReference type="EMBL" id="QJA74340.1"/>
    </source>
</evidence>
<feature type="transmembrane region" description="Helical" evidence="1">
    <location>
        <begin position="115"/>
        <end position="137"/>
    </location>
</feature>